<keyword evidence="5 6" id="KW-0472">Membrane</keyword>
<dbReference type="InterPro" id="IPR002994">
    <property type="entry name" value="Surf1/Shy1"/>
</dbReference>
<keyword evidence="6" id="KW-1003">Cell membrane</keyword>
<comment type="caution">
    <text evidence="8">The sequence shown here is derived from an EMBL/GenBank/DDBJ whole genome shotgun (WGS) entry which is preliminary data.</text>
</comment>
<dbReference type="PANTHER" id="PTHR23427">
    <property type="entry name" value="SURFEIT LOCUS PROTEIN"/>
    <property type="match status" value="1"/>
</dbReference>
<dbReference type="GO" id="GO:0005886">
    <property type="term" value="C:plasma membrane"/>
    <property type="evidence" value="ECO:0007669"/>
    <property type="project" value="UniProtKB-SubCell"/>
</dbReference>
<dbReference type="PANTHER" id="PTHR23427:SF2">
    <property type="entry name" value="SURFEIT LOCUS PROTEIN 1"/>
    <property type="match status" value="1"/>
</dbReference>
<feature type="transmembrane region" description="Helical" evidence="6">
    <location>
        <begin position="218"/>
        <end position="236"/>
    </location>
</feature>
<evidence type="ECO:0000256" key="5">
    <source>
        <dbReference type="ARBA" id="ARBA00023136"/>
    </source>
</evidence>
<evidence type="ECO:0000313" key="9">
    <source>
        <dbReference type="Proteomes" id="UP000293342"/>
    </source>
</evidence>
<feature type="region of interest" description="Disordered" evidence="7">
    <location>
        <begin position="247"/>
        <end position="312"/>
    </location>
</feature>
<keyword evidence="3 6" id="KW-0812">Transmembrane</keyword>
<evidence type="ECO:0000313" key="8">
    <source>
        <dbReference type="EMBL" id="TCC52983.1"/>
    </source>
</evidence>
<evidence type="ECO:0000256" key="1">
    <source>
        <dbReference type="ARBA" id="ARBA00004370"/>
    </source>
</evidence>
<comment type="subcellular location">
    <subcellularLocation>
        <location evidence="6">Cell membrane</location>
        <topology evidence="6">Multi-pass membrane protein</topology>
    </subcellularLocation>
    <subcellularLocation>
        <location evidence="1">Membrane</location>
    </subcellularLocation>
</comment>
<feature type="compositionally biased region" description="Gly residues" evidence="7">
    <location>
        <begin position="281"/>
        <end position="294"/>
    </location>
</feature>
<dbReference type="RefSeq" id="WP_131511712.1">
    <property type="nucleotide sequence ID" value="NZ_SJKD01000001.1"/>
</dbReference>
<dbReference type="CDD" id="cd06662">
    <property type="entry name" value="SURF1"/>
    <property type="match status" value="1"/>
</dbReference>
<evidence type="ECO:0000256" key="3">
    <source>
        <dbReference type="ARBA" id="ARBA00022692"/>
    </source>
</evidence>
<reference evidence="8 9" key="1">
    <citation type="submission" date="2019-02" db="EMBL/GenBank/DDBJ databases">
        <title>Kribbella capetownensis sp. nov. and Kribbella speibonae sp. nov., isolated from soil.</title>
        <authorList>
            <person name="Curtis S.M."/>
            <person name="Norton I."/>
            <person name="Everest G.J."/>
            <person name="Meyers P.R."/>
        </authorList>
    </citation>
    <scope>NUCLEOTIDE SEQUENCE [LARGE SCALE GENOMIC DNA]</scope>
    <source>
        <strain evidence="8 9">YM53</strain>
    </source>
</reference>
<dbReference type="InterPro" id="IPR045214">
    <property type="entry name" value="Surf1/Surf4"/>
</dbReference>
<dbReference type="PROSITE" id="PS50895">
    <property type="entry name" value="SURF1"/>
    <property type="match status" value="1"/>
</dbReference>
<dbReference type="Pfam" id="PF02104">
    <property type="entry name" value="SURF1"/>
    <property type="match status" value="1"/>
</dbReference>
<dbReference type="OrthoDB" id="3266379at2"/>
<comment type="similarity">
    <text evidence="2 6">Belongs to the SURF1 family.</text>
</comment>
<keyword evidence="9" id="KW-1185">Reference proteome</keyword>
<feature type="transmembrane region" description="Helical" evidence="6">
    <location>
        <begin position="15"/>
        <end position="35"/>
    </location>
</feature>
<dbReference type="AlphaFoldDB" id="A0A4R0JZF0"/>
<evidence type="ECO:0000256" key="7">
    <source>
        <dbReference type="SAM" id="MobiDB-lite"/>
    </source>
</evidence>
<organism evidence="8 9">
    <name type="scientific">Kribbella capetownensis</name>
    <dbReference type="NCBI Taxonomy" id="1572659"/>
    <lineage>
        <taxon>Bacteria</taxon>
        <taxon>Bacillati</taxon>
        <taxon>Actinomycetota</taxon>
        <taxon>Actinomycetes</taxon>
        <taxon>Propionibacteriales</taxon>
        <taxon>Kribbellaceae</taxon>
        <taxon>Kribbella</taxon>
    </lineage>
</organism>
<feature type="compositionally biased region" description="Gly residues" evidence="7">
    <location>
        <begin position="255"/>
        <end position="267"/>
    </location>
</feature>
<protein>
    <recommendedName>
        <fullName evidence="6">SURF1-like protein</fullName>
    </recommendedName>
</protein>
<proteinExistence type="inferred from homology"/>
<evidence type="ECO:0000256" key="4">
    <source>
        <dbReference type="ARBA" id="ARBA00022989"/>
    </source>
</evidence>
<gene>
    <name evidence="8" type="ORF">E0H75_04385</name>
</gene>
<sequence>MDGRPLWRTVLTPRWSGLLLLALAIAAVMSVLGVWQLDVYRSKTDAATAKRAEGAPVALQSLFSIDEGLPSKAVGRRVTVSGTWAAGADQVFIADRRQGDRDGFWVATPLMVDGSGAVMVVRGWVASVNDPAAAAPTGPVKLTGTVTASEAEDSSGDAAKGRVLSSLRIPTIVHLVDYRLYDAFVIQASVESGAVPSPAPAVVPPPPPPTDHAGLRNVAYAFQWWIFAAFTLWMWWRMVVDAHRTEHSPTDTEGESGGEGARAGGVDGTDVSSTDGDQDAGAGGTDGRSGGEPGGEGDRAGGAVESSGTVSA</sequence>
<accession>A0A4R0JZF0</accession>
<name>A0A4R0JZF0_9ACTN</name>
<keyword evidence="4 6" id="KW-1133">Transmembrane helix</keyword>
<evidence type="ECO:0000256" key="2">
    <source>
        <dbReference type="ARBA" id="ARBA00007165"/>
    </source>
</evidence>
<dbReference type="EMBL" id="SJKD01000001">
    <property type="protein sequence ID" value="TCC52983.1"/>
    <property type="molecule type" value="Genomic_DNA"/>
</dbReference>
<dbReference type="Proteomes" id="UP000293342">
    <property type="component" value="Unassembled WGS sequence"/>
</dbReference>
<evidence type="ECO:0000256" key="6">
    <source>
        <dbReference type="RuleBase" id="RU363076"/>
    </source>
</evidence>